<keyword evidence="2" id="KW-1185">Reference proteome</keyword>
<name>A0ACD5AH60_9ACTN</name>
<evidence type="ECO:0000313" key="2">
    <source>
        <dbReference type="Proteomes" id="UP001432251"/>
    </source>
</evidence>
<protein>
    <submittedName>
        <fullName evidence="1">Cytochrome P450</fullName>
    </submittedName>
</protein>
<organism evidence="1 2">
    <name type="scientific">Streptomyces citrinus</name>
    <dbReference type="NCBI Taxonomy" id="3118173"/>
    <lineage>
        <taxon>Bacteria</taxon>
        <taxon>Bacillati</taxon>
        <taxon>Actinomycetota</taxon>
        <taxon>Actinomycetes</taxon>
        <taxon>Kitasatosporales</taxon>
        <taxon>Streptomycetaceae</taxon>
        <taxon>Streptomyces</taxon>
    </lineage>
</organism>
<gene>
    <name evidence="1" type="ORF">V2W30_26810</name>
</gene>
<sequence length="417" mass="45911">MRIAGAPVAGQAVDPAAADLFDPEFHASGDPHALWAHLREHAPLHRQVLPDGRWFWSVTRYDDVCRVLGDHREFTSERGSVLTQLGHDDVSSGKMLVSTDPPRHSELRRPMNRKVTARALADWEDRIRRAVTEFLAPALDGGAWDVAERAYRLPMTVAGALMGVPEKDWDDLVRWTAMAAAPDDAEFRIGSPAATLAVAHHQTFEYFAAQVRERRKRSGEGPAEDLIGHLMTMSAGDAPLTDEEVIYNCYSILLGANATTPHTVSGTLLALSEHPDQLRKAAGDPDAVIPSLVEEGLRWTSPASSFLRYAVQDTELAGGRVAAGDAVAVWVGSANRDERVFADPYRFDVLRDDNRHIAFGYGPHYCLGAPLARITFRVLFDEFFRAFRSVETAGPARHLRSVFIAGLTHLPVVTAPR</sequence>
<dbReference type="Proteomes" id="UP001432251">
    <property type="component" value="Chromosome"/>
</dbReference>
<reference evidence="1" key="1">
    <citation type="journal article" date="2025" name="Int. J. Syst. Evol. Microbiol.">
        <title>Streptomyces citrinus sp. nov., with yellow diffusible pigment.</title>
        <authorList>
            <person name="He Y."/>
            <person name="Yang E."/>
            <person name="Xu J."/>
            <person name="Sun Y."/>
            <person name="Sun L."/>
        </authorList>
    </citation>
    <scope>NUCLEOTIDE SEQUENCE</scope>
    <source>
        <strain evidence="1">Q6</strain>
    </source>
</reference>
<proteinExistence type="predicted"/>
<accession>A0ACD5AH60</accession>
<dbReference type="EMBL" id="CP146022">
    <property type="protein sequence ID" value="WWQ66587.1"/>
    <property type="molecule type" value="Genomic_DNA"/>
</dbReference>
<evidence type="ECO:0000313" key="1">
    <source>
        <dbReference type="EMBL" id="WWQ66587.1"/>
    </source>
</evidence>